<dbReference type="Pfam" id="PF00467">
    <property type="entry name" value="KOW"/>
    <property type="match status" value="1"/>
</dbReference>
<dbReference type="EMBL" id="RCSS01000267">
    <property type="protein sequence ID" value="RVD92250.1"/>
    <property type="molecule type" value="Genomic_DNA"/>
</dbReference>
<keyword evidence="4" id="KW-1185">Reference proteome</keyword>
<dbReference type="PANTHER" id="PTHR10497">
    <property type="entry name" value="60S RIBOSOMAL PROTEIN L27"/>
    <property type="match status" value="1"/>
</dbReference>
<dbReference type="AlphaFoldDB" id="A0A437AM77"/>
<dbReference type="InterPro" id="IPR038655">
    <property type="entry name" value="Ribosomal_eL27_sf"/>
</dbReference>
<evidence type="ECO:0000313" key="3">
    <source>
        <dbReference type="EMBL" id="RVD92250.1"/>
    </source>
</evidence>
<dbReference type="Proteomes" id="UP000282876">
    <property type="component" value="Unassembled WGS sequence"/>
</dbReference>
<name>A0A437AM77_9MICR</name>
<dbReference type="STRING" id="291195.A0A437AM77"/>
<accession>A0A437AM77</accession>
<dbReference type="SUPFAM" id="SSF50104">
    <property type="entry name" value="Translation proteins SH3-like domain"/>
    <property type="match status" value="1"/>
</dbReference>
<organism evidence="3 4">
    <name type="scientific">Tubulinosema ratisbonensis</name>
    <dbReference type="NCBI Taxonomy" id="291195"/>
    <lineage>
        <taxon>Eukaryota</taxon>
        <taxon>Fungi</taxon>
        <taxon>Fungi incertae sedis</taxon>
        <taxon>Microsporidia</taxon>
        <taxon>Tubulinosematoidea</taxon>
        <taxon>Tubulinosematidae</taxon>
        <taxon>Tubulinosema</taxon>
    </lineage>
</organism>
<dbReference type="OrthoDB" id="2365484at2759"/>
<protein>
    <submittedName>
        <fullName evidence="3">60S ribosomal L27</fullName>
    </submittedName>
</protein>
<dbReference type="GO" id="GO:0005840">
    <property type="term" value="C:ribosome"/>
    <property type="evidence" value="ECO:0007669"/>
    <property type="project" value="InterPro"/>
</dbReference>
<comment type="caution">
    <text evidence="3">The sequence shown here is derived from an EMBL/GenBank/DDBJ whole genome shotgun (WGS) entry which is preliminary data.</text>
</comment>
<evidence type="ECO:0000313" key="4">
    <source>
        <dbReference type="Proteomes" id="UP000282876"/>
    </source>
</evidence>
<reference evidence="3 4" key="1">
    <citation type="submission" date="2018-10" db="EMBL/GenBank/DDBJ databases">
        <title>Draft genome sequence of the microsporidian Tubulinosema ratisbonensis.</title>
        <authorList>
            <person name="Polonais V."/>
            <person name="Peyretaillade E."/>
            <person name="Niehus S."/>
            <person name="Wawrzyniak I."/>
            <person name="Franchet A."/>
            <person name="Gaspin C."/>
            <person name="Reichstadt M."/>
            <person name="Belser C."/>
            <person name="Labadie K."/>
            <person name="Delbac F."/>
            <person name="Ferrandon D."/>
        </authorList>
    </citation>
    <scope>NUCLEOTIDE SEQUENCE [LARGE SCALE GENOMIC DNA]</scope>
    <source>
        <strain evidence="3 4">Franzen</strain>
    </source>
</reference>
<dbReference type="InterPro" id="IPR001141">
    <property type="entry name" value="Ribosomal_eL27"/>
</dbReference>
<gene>
    <name evidence="3" type="ORF">TUBRATIS_12630</name>
</gene>
<dbReference type="GO" id="GO:0006412">
    <property type="term" value="P:translation"/>
    <property type="evidence" value="ECO:0007669"/>
    <property type="project" value="InterPro"/>
</dbReference>
<comment type="similarity">
    <text evidence="1">Belongs to the eukaryotic ribosomal protein eL27 family.</text>
</comment>
<dbReference type="InterPro" id="IPR008991">
    <property type="entry name" value="Translation_prot_SH3-like_sf"/>
</dbReference>
<feature type="domain" description="KOW" evidence="2">
    <location>
        <begin position="2"/>
        <end position="29"/>
    </location>
</feature>
<sequence>MLFEENTIVVVLKGRFAGKKGIVVSVSEDKNRYTVIGIEKMPKPVKEDMNEKLKQKFLKMKTFIKTYNGGHILATRFKSDIKLSGIDFAKLTSAEERKKVSELVKNTFDNAIKQKKSPWLFSKLKI</sequence>
<proteinExistence type="inferred from homology"/>
<dbReference type="GO" id="GO:0003735">
    <property type="term" value="F:structural constituent of ribosome"/>
    <property type="evidence" value="ECO:0007669"/>
    <property type="project" value="InterPro"/>
</dbReference>
<dbReference type="SMART" id="SM00739">
    <property type="entry name" value="KOW"/>
    <property type="match status" value="1"/>
</dbReference>
<dbReference type="InterPro" id="IPR005824">
    <property type="entry name" value="KOW"/>
</dbReference>
<dbReference type="VEuPathDB" id="MicrosporidiaDB:TUBRATIS_12630"/>
<dbReference type="Gene3D" id="2.30.30.770">
    <property type="match status" value="1"/>
</dbReference>
<dbReference type="Pfam" id="PF01777">
    <property type="entry name" value="Ribosomal_L27e"/>
    <property type="match status" value="1"/>
</dbReference>
<evidence type="ECO:0000256" key="1">
    <source>
        <dbReference type="ARBA" id="ARBA00009124"/>
    </source>
</evidence>
<evidence type="ECO:0000259" key="2">
    <source>
        <dbReference type="SMART" id="SM00739"/>
    </source>
</evidence>